<dbReference type="PANTHER" id="PTHR24113:SF12">
    <property type="entry name" value="RAN GTPASE-ACTIVATING PROTEIN 1"/>
    <property type="match status" value="1"/>
</dbReference>
<dbReference type="GO" id="GO:0005829">
    <property type="term" value="C:cytosol"/>
    <property type="evidence" value="ECO:0007669"/>
    <property type="project" value="TreeGrafter"/>
</dbReference>
<dbReference type="EMBL" id="AP029170">
    <property type="protein sequence ID" value="BFD45469.1"/>
    <property type="molecule type" value="Genomic_DNA"/>
</dbReference>
<evidence type="ECO:0000313" key="11">
    <source>
        <dbReference type="EMBL" id="BFD45473.1"/>
    </source>
</evidence>
<keyword evidence="2" id="KW-0433">Leucine-rich repeat</keyword>
<evidence type="ECO:0000313" key="4">
    <source>
        <dbReference type="EMBL" id="BFD45459.1"/>
    </source>
</evidence>
<dbReference type="SMART" id="SM00368">
    <property type="entry name" value="LRR_RI"/>
    <property type="match status" value="4"/>
</dbReference>
<dbReference type="Gene3D" id="3.80.10.10">
    <property type="entry name" value="Ribonuclease Inhibitor"/>
    <property type="match status" value="2"/>
</dbReference>
<evidence type="ECO:0000256" key="1">
    <source>
        <dbReference type="ARBA" id="ARBA00022468"/>
    </source>
</evidence>
<reference evidence="11" key="1">
    <citation type="submission" date="2024-01" db="EMBL/GenBank/DDBJ databases">
        <title>Sequencing the genomes of a sandfly, Sergentomyia squamirostris, and its two endosymbionts.</title>
        <authorList>
            <person name="Itokawa K."/>
            <person name="Sanjoba C."/>
        </authorList>
    </citation>
    <scope>NUCLEOTIDE SEQUENCE</scope>
    <source>
        <strain evidence="11">RiSSQ</strain>
    </source>
</reference>
<protein>
    <recommendedName>
        <fullName evidence="12">Leucine Rich repeat family protein</fullName>
    </recommendedName>
</protein>
<evidence type="ECO:0008006" key="12">
    <source>
        <dbReference type="Google" id="ProtNLM"/>
    </source>
</evidence>
<dbReference type="SMART" id="SM00365">
    <property type="entry name" value="LRR_SD22"/>
    <property type="match status" value="4"/>
</dbReference>
<dbReference type="EMBL" id="AP029170">
    <property type="protein sequence ID" value="BFD45471.1"/>
    <property type="molecule type" value="Genomic_DNA"/>
</dbReference>
<dbReference type="GO" id="GO:0048471">
    <property type="term" value="C:perinuclear region of cytoplasm"/>
    <property type="evidence" value="ECO:0007669"/>
    <property type="project" value="TreeGrafter"/>
</dbReference>
<sequence>MKELEGYLDKEKGIIDLTGYERENWKIENLIQLIQDNQNVTILKLADTDISCEDLQLLIQSGALNNITELDLSNNALADGDMSVIPFDKQFLSKVTIIRLCNNCMENDDVEVIVQSNLVQQLTILDLSGNEIENEGAESIANADFENLIELNLASNSIGDKGSDILTSKNLLELIKLNLSFNAITDEAMNDVYNYYKKEYGLENLEELYIGANSITAEGVRNLVDTKDCFENLHTLSFDNVDCGDGFIRDEGVKAIVNSEGFPNLTNLSFAAQEITDTGVGYIVESKNLENLEVLDIQYNNIHDEGMRDIITSENLPALKKFCFGENLVYSITVMLVHKWGVGRDIEISFDADIDPLLKSIYTKNSQLENDAQLVDDVQLMDVMWKLMDVCVKDKYGIKKGVAYVKSILDNKVQYPLNIDTKDSQGRSFDDLDTQYSCLNMCLINRFPDHTFPCGDHTALLSSELLGSTISDGAEH</sequence>
<dbReference type="EMBL" id="AP029170">
    <property type="protein sequence ID" value="BFD45467.1"/>
    <property type="molecule type" value="Genomic_DNA"/>
</dbReference>
<evidence type="ECO:0000256" key="2">
    <source>
        <dbReference type="ARBA" id="ARBA00022614"/>
    </source>
</evidence>
<evidence type="ECO:0000313" key="7">
    <source>
        <dbReference type="EMBL" id="BFD45465.1"/>
    </source>
</evidence>
<dbReference type="EMBL" id="AP029170">
    <property type="protein sequence ID" value="BFD45473.1"/>
    <property type="molecule type" value="Genomic_DNA"/>
</dbReference>
<dbReference type="GO" id="GO:0006913">
    <property type="term" value="P:nucleocytoplasmic transport"/>
    <property type="evidence" value="ECO:0007669"/>
    <property type="project" value="TreeGrafter"/>
</dbReference>
<evidence type="ECO:0000313" key="8">
    <source>
        <dbReference type="EMBL" id="BFD45467.1"/>
    </source>
</evidence>
<evidence type="ECO:0000313" key="5">
    <source>
        <dbReference type="EMBL" id="BFD45461.1"/>
    </source>
</evidence>
<dbReference type="PANTHER" id="PTHR24113">
    <property type="entry name" value="RAN GTPASE-ACTIVATING PROTEIN 1"/>
    <property type="match status" value="1"/>
</dbReference>
<dbReference type="EMBL" id="AP029170">
    <property type="protein sequence ID" value="BFD45461.1"/>
    <property type="molecule type" value="Genomic_DNA"/>
</dbReference>
<dbReference type="EMBL" id="AP029170">
    <property type="protein sequence ID" value="BFD45465.1"/>
    <property type="molecule type" value="Genomic_DNA"/>
</dbReference>
<accession>A0AAT9G6S6</accession>
<dbReference type="SUPFAM" id="SSF52047">
    <property type="entry name" value="RNI-like"/>
    <property type="match status" value="1"/>
</dbReference>
<keyword evidence="1" id="KW-0343">GTPase activation</keyword>
<name>A0AAT9G6S6_9RICK</name>
<dbReference type="GO" id="GO:0005096">
    <property type="term" value="F:GTPase activator activity"/>
    <property type="evidence" value="ECO:0007669"/>
    <property type="project" value="UniProtKB-KW"/>
</dbReference>
<evidence type="ECO:0000256" key="3">
    <source>
        <dbReference type="ARBA" id="ARBA00022737"/>
    </source>
</evidence>
<evidence type="ECO:0000313" key="9">
    <source>
        <dbReference type="EMBL" id="BFD45469.1"/>
    </source>
</evidence>
<keyword evidence="3" id="KW-0677">Repeat</keyword>
<proteinExistence type="predicted"/>
<dbReference type="EMBL" id="AP029170">
    <property type="protein sequence ID" value="BFD45463.1"/>
    <property type="molecule type" value="Genomic_DNA"/>
</dbReference>
<dbReference type="InterPro" id="IPR032675">
    <property type="entry name" value="LRR_dom_sf"/>
</dbReference>
<gene>
    <name evidence="4" type="ORF">DMENIID0002_01050</name>
    <name evidence="5" type="ORF">DMENIID0002_01070</name>
    <name evidence="6" type="ORF">DMENIID0002_01090</name>
    <name evidence="7" type="ORF">DMENIID0002_01110</name>
    <name evidence="8" type="ORF">DMENIID0002_01130</name>
    <name evidence="9" type="ORF">DMENIID0002_01150</name>
    <name evidence="10" type="ORF">DMENIID0002_01170</name>
    <name evidence="11" type="ORF">DMENIID0002_01190</name>
</gene>
<evidence type="ECO:0000313" key="6">
    <source>
        <dbReference type="EMBL" id="BFD45463.1"/>
    </source>
</evidence>
<dbReference type="InterPro" id="IPR027038">
    <property type="entry name" value="RanGap"/>
</dbReference>
<dbReference type="InterPro" id="IPR001611">
    <property type="entry name" value="Leu-rich_rpt"/>
</dbReference>
<dbReference type="AlphaFoldDB" id="A0AAT9G6S6"/>
<dbReference type="EMBL" id="AP029170">
    <property type="protein sequence ID" value="BFD45459.1"/>
    <property type="molecule type" value="Genomic_DNA"/>
</dbReference>
<dbReference type="GO" id="GO:0031267">
    <property type="term" value="F:small GTPase binding"/>
    <property type="evidence" value="ECO:0007669"/>
    <property type="project" value="TreeGrafter"/>
</dbReference>
<evidence type="ECO:0000313" key="10">
    <source>
        <dbReference type="EMBL" id="BFD45471.1"/>
    </source>
</evidence>
<dbReference type="Pfam" id="PF13516">
    <property type="entry name" value="LRR_6"/>
    <property type="match status" value="5"/>
</dbReference>
<organism evidence="11">
    <name type="scientific">Candidatus Tisiphia endosymbiont of Sergentomyia squamirostris</name>
    <dbReference type="NCBI Taxonomy" id="3113639"/>
    <lineage>
        <taxon>Bacteria</taxon>
        <taxon>Pseudomonadati</taxon>
        <taxon>Pseudomonadota</taxon>
        <taxon>Alphaproteobacteria</taxon>
        <taxon>Rickettsiales</taxon>
        <taxon>Rickettsiaceae</taxon>
        <taxon>Rickettsieae</taxon>
        <taxon>Candidatus Tisiphia</taxon>
    </lineage>
</organism>